<proteinExistence type="predicted"/>
<organism evidence="1">
    <name type="scientific">marine sediment metagenome</name>
    <dbReference type="NCBI Taxonomy" id="412755"/>
    <lineage>
        <taxon>unclassified sequences</taxon>
        <taxon>metagenomes</taxon>
        <taxon>ecological metagenomes</taxon>
    </lineage>
</organism>
<reference evidence="1" key="1">
    <citation type="journal article" date="2014" name="Front. Microbiol.">
        <title>High frequency of phylogenetically diverse reductive dehalogenase-homologous genes in deep subseafloor sedimentary metagenomes.</title>
        <authorList>
            <person name="Kawai M."/>
            <person name="Futagami T."/>
            <person name="Toyoda A."/>
            <person name="Takaki Y."/>
            <person name="Nishi S."/>
            <person name="Hori S."/>
            <person name="Arai W."/>
            <person name="Tsubouchi T."/>
            <person name="Morono Y."/>
            <person name="Uchiyama I."/>
            <person name="Ito T."/>
            <person name="Fujiyama A."/>
            <person name="Inagaki F."/>
            <person name="Takami H."/>
        </authorList>
    </citation>
    <scope>NUCLEOTIDE SEQUENCE</scope>
    <source>
        <strain evidence="1">Expedition CK06-06</strain>
    </source>
</reference>
<comment type="caution">
    <text evidence="1">The sequence shown here is derived from an EMBL/GenBank/DDBJ whole genome shotgun (WGS) entry which is preliminary data.</text>
</comment>
<evidence type="ECO:0000313" key="1">
    <source>
        <dbReference type="EMBL" id="GAJ24049.1"/>
    </source>
</evidence>
<name>X1V2Y8_9ZZZZ</name>
<dbReference type="AlphaFoldDB" id="X1V2Y8"/>
<sequence>MKLCRPGAAADTCIWLVVGKGGFSCIYYNRKEGRNLEGETLEERWKKGLTVAKRDGCNVVRSLELDK</sequence>
<accession>X1V2Y8</accession>
<dbReference type="EMBL" id="BARW01040012">
    <property type="protein sequence ID" value="GAJ24049.1"/>
    <property type="molecule type" value="Genomic_DNA"/>
</dbReference>
<protein>
    <submittedName>
        <fullName evidence="1">Uncharacterized protein</fullName>
    </submittedName>
</protein>
<gene>
    <name evidence="1" type="ORF">S12H4_60684</name>
</gene>